<evidence type="ECO:0000313" key="6">
    <source>
        <dbReference type="EMBL" id="MCV7627777.1"/>
    </source>
</evidence>
<dbReference type="AlphaFoldDB" id="A0AAP3AEL3"/>
<dbReference type="EMBL" id="JALXKZ020000001">
    <property type="protein sequence ID" value="MCV7627777.1"/>
    <property type="molecule type" value="Genomic_DNA"/>
</dbReference>
<dbReference type="GO" id="GO:0016829">
    <property type="term" value="F:lyase activity"/>
    <property type="evidence" value="ECO:0007669"/>
    <property type="project" value="UniProtKB-KW"/>
</dbReference>
<sequence>MGQRKKDRGARHGAATPAVAALEAAGVPYRLHTFDVALDAGGERFGVQVARALSVPAERLFKTLMVADPDGALAACVVPVSGQLDLRAAAAVLGVKRLALADLAVVERRTGYVRGGVSPLGQRRPHPVVLDSSALDAELMYVSGGQRGLDVEIAPADLVQVTGAVVAEIAAG</sequence>
<dbReference type="PIRSF" id="PIRSF006181">
    <property type="entry name" value="EbsC_YbaK"/>
    <property type="match status" value="1"/>
</dbReference>
<keyword evidence="2 4" id="KW-0648">Protein biosynthesis</keyword>
<dbReference type="Pfam" id="PF04073">
    <property type="entry name" value="tRNA_edit"/>
    <property type="match status" value="1"/>
</dbReference>
<dbReference type="EC" id="4.2.-.-" evidence="4"/>
<dbReference type="NCBIfam" id="TIGR00011">
    <property type="entry name" value="YbaK_EbsC"/>
    <property type="match status" value="1"/>
</dbReference>
<dbReference type="Gene3D" id="3.90.960.10">
    <property type="entry name" value="YbaK/aminoacyl-tRNA synthetase-associated domain"/>
    <property type="match status" value="1"/>
</dbReference>
<keyword evidence="3 4" id="KW-0456">Lyase</keyword>
<dbReference type="PANTHER" id="PTHR30411:SF0">
    <property type="entry name" value="CYS-TRNA(PRO)_CYS-TRNA(CYS) DEACYLASE YBAK"/>
    <property type="match status" value="1"/>
</dbReference>
<dbReference type="InterPro" id="IPR036754">
    <property type="entry name" value="YbaK/aa-tRNA-synt-asso_dom_sf"/>
</dbReference>
<evidence type="ECO:0000256" key="3">
    <source>
        <dbReference type="ARBA" id="ARBA00023239"/>
    </source>
</evidence>
<evidence type="ECO:0000313" key="7">
    <source>
        <dbReference type="Proteomes" id="UP001205867"/>
    </source>
</evidence>
<dbReference type="GO" id="GO:0002161">
    <property type="term" value="F:aminoacyl-tRNA deacylase activity"/>
    <property type="evidence" value="ECO:0007669"/>
    <property type="project" value="InterPro"/>
</dbReference>
<dbReference type="Proteomes" id="UP001205867">
    <property type="component" value="Unassembled WGS sequence"/>
</dbReference>
<dbReference type="InterPro" id="IPR007214">
    <property type="entry name" value="YbaK/aa-tRNA-synth-assoc-dom"/>
</dbReference>
<evidence type="ECO:0000259" key="5">
    <source>
        <dbReference type="Pfam" id="PF04073"/>
    </source>
</evidence>
<organism evidence="6 7">
    <name type="scientific">Micrococcus luteus</name>
    <name type="common">Micrococcus lysodeikticus</name>
    <dbReference type="NCBI Taxonomy" id="1270"/>
    <lineage>
        <taxon>Bacteria</taxon>
        <taxon>Bacillati</taxon>
        <taxon>Actinomycetota</taxon>
        <taxon>Actinomycetes</taxon>
        <taxon>Micrococcales</taxon>
        <taxon>Micrococcaceae</taxon>
        <taxon>Micrococcus</taxon>
    </lineage>
</organism>
<accession>A0AAP3AEL3</accession>
<dbReference type="InterPro" id="IPR004369">
    <property type="entry name" value="Prolyl-tRNA_editing_YbaK/EbsC"/>
</dbReference>
<evidence type="ECO:0000256" key="2">
    <source>
        <dbReference type="ARBA" id="ARBA00022917"/>
    </source>
</evidence>
<evidence type="ECO:0000256" key="1">
    <source>
        <dbReference type="ARBA" id="ARBA00009798"/>
    </source>
</evidence>
<dbReference type="PANTHER" id="PTHR30411">
    <property type="entry name" value="CYTOPLASMIC PROTEIN"/>
    <property type="match status" value="1"/>
</dbReference>
<comment type="similarity">
    <text evidence="1 4">Belongs to the prolyl-tRNA editing family. YbaK/EbsC subfamily.</text>
</comment>
<dbReference type="SUPFAM" id="SSF55826">
    <property type="entry name" value="YbaK/ProRS associated domain"/>
    <property type="match status" value="1"/>
</dbReference>
<dbReference type="GO" id="GO:0006412">
    <property type="term" value="P:translation"/>
    <property type="evidence" value="ECO:0007669"/>
    <property type="project" value="UniProtKB-KW"/>
</dbReference>
<protein>
    <recommendedName>
        <fullName evidence="4">Cys-tRNA(Pro)/Cys-tRNA(Cys) deacylase</fullName>
        <ecNumber evidence="4">4.2.-.-</ecNumber>
    </recommendedName>
</protein>
<comment type="caution">
    <text evidence="6">The sequence shown here is derived from an EMBL/GenBank/DDBJ whole genome shotgun (WGS) entry which is preliminary data.</text>
</comment>
<feature type="domain" description="YbaK/aminoacyl-tRNA synthetase-associated" evidence="5">
    <location>
        <begin position="48"/>
        <end position="159"/>
    </location>
</feature>
<dbReference type="CDD" id="cd00002">
    <property type="entry name" value="YbaK_deacylase"/>
    <property type="match status" value="1"/>
</dbReference>
<dbReference type="RefSeq" id="WP_004167586.1">
    <property type="nucleotide sequence ID" value="NZ_JACLBY010000027.1"/>
</dbReference>
<gene>
    <name evidence="6" type="primary">ybaK</name>
    <name evidence="6" type="ORF">M3A82_000210</name>
</gene>
<evidence type="ECO:0000256" key="4">
    <source>
        <dbReference type="PIRNR" id="PIRNR006181"/>
    </source>
</evidence>
<proteinExistence type="inferred from homology"/>
<name>A0AAP3AEL3_MICLU</name>
<reference evidence="6" key="1">
    <citation type="submission" date="2023-06" db="EMBL/GenBank/DDBJ databases">
        <title>lsaBGC provides a comprehensive framework for evolutionary analysis of biosynthetic gene clusters within focal taxa.</title>
        <authorList>
            <person name="Salamzade R."/>
            <person name="Sandstrom S."/>
            <person name="Kalan L.R."/>
        </authorList>
    </citation>
    <scope>NUCLEOTIDE SEQUENCE</scope>
    <source>
        <strain evidence="6">P3-SID899</strain>
    </source>
</reference>